<dbReference type="Gene3D" id="3.50.50.60">
    <property type="entry name" value="FAD/NAD(P)-binding domain"/>
    <property type="match status" value="1"/>
</dbReference>
<keyword evidence="1" id="KW-1133">Transmembrane helix</keyword>
<reference evidence="3 4" key="1">
    <citation type="journal article" date="2019" name="Int. J. Syst. Evol. Microbiol.">
        <title>Photorhabdus khanii subsp. guanajuatensis subsp. nov., isolated from Heterorhabditis atacamensis, and Photorhabdus luminescens subsp. mexicana subsp. nov., isolated from Heterorhabditis mexicana entomopathogenic nematodes.</title>
        <authorList>
            <person name="Machado R.A.R."/>
            <person name="Bruno P."/>
            <person name="Arce C.C.M."/>
            <person name="Liechti N."/>
            <person name="Kohler A."/>
            <person name="Bernal J."/>
            <person name="Bruggmann R."/>
            <person name="Turlings T.C.J."/>
        </authorList>
    </citation>
    <scope>NUCLEOTIDE SEQUENCE [LARGE SCALE GENOMIC DNA]</scope>
    <source>
        <strain evidence="3 4">MEX47-22</strain>
    </source>
</reference>
<evidence type="ECO:0000313" key="3">
    <source>
        <dbReference type="EMBL" id="TDB54102.1"/>
    </source>
</evidence>
<dbReference type="RefSeq" id="WP_132344341.1">
    <property type="nucleotide sequence ID" value="NZ_CAWOLF010000005.1"/>
</dbReference>
<evidence type="ECO:0000256" key="1">
    <source>
        <dbReference type="SAM" id="Phobius"/>
    </source>
</evidence>
<feature type="transmembrane region" description="Helical" evidence="1">
    <location>
        <begin position="7"/>
        <end position="30"/>
    </location>
</feature>
<dbReference type="SUPFAM" id="SSF51905">
    <property type="entry name" value="FAD/NAD(P)-binding domain"/>
    <property type="match status" value="1"/>
</dbReference>
<dbReference type="Proteomes" id="UP000295550">
    <property type="component" value="Unassembled WGS sequence"/>
</dbReference>
<accession>A0A4R4JJV8</accession>
<dbReference type="EMBL" id="PUJX01000005">
    <property type="protein sequence ID" value="TDB54102.1"/>
    <property type="molecule type" value="Genomic_DNA"/>
</dbReference>
<name>A0A4R4JJV8_PHOLU</name>
<dbReference type="InterPro" id="IPR036188">
    <property type="entry name" value="FAD/NAD-bd_sf"/>
</dbReference>
<dbReference type="PANTHER" id="PTHR40254:SF1">
    <property type="entry name" value="BLR0577 PROTEIN"/>
    <property type="match status" value="1"/>
</dbReference>
<feature type="domain" description="FAD-dependent urate hydroxylase HpyO/Asp monooxygenase CreE-like FAD/NAD(P)-binding" evidence="2">
    <location>
        <begin position="9"/>
        <end position="157"/>
    </location>
</feature>
<evidence type="ECO:0000313" key="4">
    <source>
        <dbReference type="Proteomes" id="UP000295550"/>
    </source>
</evidence>
<dbReference type="PANTHER" id="PTHR40254">
    <property type="entry name" value="BLR0577 PROTEIN"/>
    <property type="match status" value="1"/>
</dbReference>
<organism evidence="3 4">
    <name type="scientific">Photorhabdus luminescens subsp. mexicana</name>
    <dbReference type="NCBI Taxonomy" id="2100167"/>
    <lineage>
        <taxon>Bacteria</taxon>
        <taxon>Pseudomonadati</taxon>
        <taxon>Pseudomonadota</taxon>
        <taxon>Gammaproteobacteria</taxon>
        <taxon>Enterobacterales</taxon>
        <taxon>Morganellaceae</taxon>
        <taxon>Photorhabdus</taxon>
    </lineage>
</organism>
<keyword evidence="1" id="KW-0472">Membrane</keyword>
<protein>
    <recommendedName>
        <fullName evidence="2">FAD-dependent urate hydroxylase HpyO/Asp monooxygenase CreE-like FAD/NAD(P)-binding domain-containing protein</fullName>
    </recommendedName>
</protein>
<proteinExistence type="predicted"/>
<dbReference type="InterPro" id="IPR052189">
    <property type="entry name" value="L-asp_N-monooxygenase_NS-form"/>
</dbReference>
<evidence type="ECO:0000259" key="2">
    <source>
        <dbReference type="Pfam" id="PF13454"/>
    </source>
</evidence>
<dbReference type="Pfam" id="PF13454">
    <property type="entry name" value="NAD_binding_9"/>
    <property type="match status" value="1"/>
</dbReference>
<dbReference type="InterPro" id="IPR038732">
    <property type="entry name" value="HpyO/CreE_NAD-binding"/>
</dbReference>
<comment type="caution">
    <text evidence="3">The sequence shown here is derived from an EMBL/GenBank/DDBJ whole genome shotgun (WGS) entry which is preliminary data.</text>
</comment>
<sequence>MKDSIRNIAIIGGGITGVAAYISLICYNIAENIYIIAPTSIGESEAFDSAEPDMICNTSAGSISVVPENLHDFTSFLNDRGMQIEPKDFVPRRLVSEYVKTRFKEYSKNAEANGVKTIYIRRHATRIELISNERKYCIYSAGENIITADAVIVCTGYSRSIIPEFAKEFANHQGIFTSPYPVKNITTLVSPESQVLIIGTKLSAIETAITLAEENHRVTMASPSGELPAVRTHTLPAEAELIDIDEVAKLDFKSNKLPQSITKVVIKAISKLTDLPLSLQISKKSNPIERLEEEVQLARKGNIYWQDIMVELIDIINELMAGKDSITQQKALHSCNNIISRYMGACSLENAQKLLEALKSEKIHLHQGVPVIVNLNDNGQWEVEWGNEKCQYETIIFATGREYPKYSLSNSSLDLNTVTLEPMAEPYLDKNFRVYHSRKQVFENIWLLGISSHSSIPLVNAIYPAIQQAKSLGKWLKDNIKN</sequence>
<keyword evidence="1" id="KW-0812">Transmembrane</keyword>
<gene>
    <name evidence="3" type="ORF">C5468_06130</name>
</gene>
<dbReference type="AlphaFoldDB" id="A0A4R4JJV8"/>